<feature type="compositionally biased region" description="Polar residues" evidence="1">
    <location>
        <begin position="41"/>
        <end position="52"/>
    </location>
</feature>
<proteinExistence type="predicted"/>
<reference evidence="2 3" key="1">
    <citation type="submission" date="2014-05" db="EMBL/GenBank/DDBJ databases">
        <title>Draft genome sequence of a rare smut relative, Tilletiaria anomala UBC 951.</title>
        <authorList>
            <consortium name="DOE Joint Genome Institute"/>
            <person name="Toome M."/>
            <person name="Kuo A."/>
            <person name="Henrissat B."/>
            <person name="Lipzen A."/>
            <person name="Tritt A."/>
            <person name="Yoshinaga Y."/>
            <person name="Zane M."/>
            <person name="Barry K."/>
            <person name="Grigoriev I.V."/>
            <person name="Spatafora J.W."/>
            <person name="Aimea M.C."/>
        </authorList>
    </citation>
    <scope>NUCLEOTIDE SEQUENCE [LARGE SCALE GENOMIC DNA]</scope>
    <source>
        <strain evidence="2 3">UBC 951</strain>
    </source>
</reference>
<organism evidence="2 3">
    <name type="scientific">Tilletiaria anomala (strain ATCC 24038 / CBS 436.72 / UBC 951)</name>
    <dbReference type="NCBI Taxonomy" id="1037660"/>
    <lineage>
        <taxon>Eukaryota</taxon>
        <taxon>Fungi</taxon>
        <taxon>Dikarya</taxon>
        <taxon>Basidiomycota</taxon>
        <taxon>Ustilaginomycotina</taxon>
        <taxon>Exobasidiomycetes</taxon>
        <taxon>Georgefischeriales</taxon>
        <taxon>Tilletiariaceae</taxon>
        <taxon>Tilletiaria</taxon>
    </lineage>
</organism>
<feature type="compositionally biased region" description="Low complexity" evidence="1">
    <location>
        <begin position="27"/>
        <end position="40"/>
    </location>
</feature>
<dbReference type="PANTHER" id="PTHR37332">
    <property type="entry name" value="EXPRESSED PROTEIN"/>
    <property type="match status" value="1"/>
</dbReference>
<dbReference type="OMA" id="GSIRGHY"/>
<feature type="region of interest" description="Disordered" evidence="1">
    <location>
        <begin position="23"/>
        <end position="54"/>
    </location>
</feature>
<evidence type="ECO:0000313" key="3">
    <source>
        <dbReference type="Proteomes" id="UP000027361"/>
    </source>
</evidence>
<dbReference type="EMBL" id="JMSN01000003">
    <property type="protein sequence ID" value="KDN53267.1"/>
    <property type="molecule type" value="Genomic_DNA"/>
</dbReference>
<dbReference type="RefSeq" id="XP_013246106.1">
    <property type="nucleotide sequence ID" value="XM_013390652.1"/>
</dbReference>
<dbReference type="AlphaFoldDB" id="A0A066WGZ9"/>
<dbReference type="HOGENOM" id="CLU_624358_0_0_1"/>
<name>A0A066WGZ9_TILAU</name>
<dbReference type="GeneID" id="25263528"/>
<dbReference type="InParanoid" id="A0A066WGZ9"/>
<evidence type="ECO:0000313" key="2">
    <source>
        <dbReference type="EMBL" id="KDN53267.1"/>
    </source>
</evidence>
<sequence length="439" mass="46374">MSRMIGRRPSKLELNAIAATDQEHVKSSATASASSSSAQAGPSTGNSMSTMRASGLADSSPALAAIDGSWHDTSLLQSPALNSGLFSAGFSGAVSLPPSASSLRDGEVAANTLGLPTTRDGMRVLFQKRIQSFQYVKGTLTGKQLWMNTVRISRKDLEAAFDSERVRKRTTRHMVIGISMAPLLEIRSAPEFCKALLNIMNEVDTFSEAIEKDKAKVRNIFKAKGKGRADLTLPDNAITTVGISGDAALLWPNIPYHLDFFQVFMTLCDIIVETYHKLLLFLGPSSPNAAANNGGQALDGTALEFETATAAPVPLTAALQDIMLKVDSKFKKILVQVSKEIDGLARHLIKEELVNLESAIKGASLSTMAHSSPPIPQVNMGTGSSMMGSIRGHYSNSSVSSTSGKLAGSSFGFTPATLSSTGSSYSSDAGSLGYATTKS</sequence>
<dbReference type="PANTHER" id="PTHR37332:SF1">
    <property type="entry name" value="ELMO DOMAIN-CONTAINING PROTEIN"/>
    <property type="match status" value="1"/>
</dbReference>
<protein>
    <submittedName>
        <fullName evidence="2">Uncharacterized protein</fullName>
    </submittedName>
</protein>
<accession>A0A066WGZ9</accession>
<dbReference type="Proteomes" id="UP000027361">
    <property type="component" value="Unassembled WGS sequence"/>
</dbReference>
<gene>
    <name evidence="2" type="ORF">K437DRAFT_253285</name>
</gene>
<comment type="caution">
    <text evidence="2">The sequence shown here is derived from an EMBL/GenBank/DDBJ whole genome shotgun (WGS) entry which is preliminary data.</text>
</comment>
<feature type="region of interest" description="Disordered" evidence="1">
    <location>
        <begin position="418"/>
        <end position="439"/>
    </location>
</feature>
<keyword evidence="3" id="KW-1185">Reference proteome</keyword>
<dbReference type="OrthoDB" id="14339at2759"/>
<evidence type="ECO:0000256" key="1">
    <source>
        <dbReference type="SAM" id="MobiDB-lite"/>
    </source>
</evidence>